<dbReference type="EMBL" id="AP024525">
    <property type="protein sequence ID" value="BCT75550.1"/>
    <property type="molecule type" value="Genomic_DNA"/>
</dbReference>
<accession>A0ABM7PTH9</accession>
<organism evidence="1 2">
    <name type="scientific">Sinomonas cyclohexanicum</name>
    <name type="common">Corynebacterium cyclohexanicum</name>
    <dbReference type="NCBI Taxonomy" id="322009"/>
    <lineage>
        <taxon>Bacteria</taxon>
        <taxon>Bacillati</taxon>
        <taxon>Actinomycetota</taxon>
        <taxon>Actinomycetes</taxon>
        <taxon>Micrococcales</taxon>
        <taxon>Micrococcaceae</taxon>
        <taxon>Sinomonas</taxon>
    </lineage>
</organism>
<dbReference type="RefSeq" id="WP_229232281.1">
    <property type="nucleotide sequence ID" value="NZ_AP024525.1"/>
</dbReference>
<gene>
    <name evidence="1" type="ORF">SCMU_13920</name>
</gene>
<protein>
    <recommendedName>
        <fullName evidence="3">DUF1059 domain-containing protein</fullName>
    </recommendedName>
</protein>
<name>A0ABM7PTH9_SINCY</name>
<proteinExistence type="predicted"/>
<evidence type="ECO:0000313" key="2">
    <source>
        <dbReference type="Proteomes" id="UP001319861"/>
    </source>
</evidence>
<sequence length="56" mass="5981">MKSSPVPVTCPVCGVTVHMFTAITLGDRTPDGSAVTAKLHADPEPFMAHIREAHHD</sequence>
<keyword evidence="2" id="KW-1185">Reference proteome</keyword>
<reference evidence="1 2" key="1">
    <citation type="journal article" date="2021" name="J. Biosci. Bioeng.">
        <title>Identification and characterization of a chc gene cluster responsible for the aromatization pathway of cyclohexanecarboxylate degradation in Sinomonas cyclohexanicum ATCC 51369.</title>
        <authorList>
            <person name="Yamamoto T."/>
            <person name="Hasegawa Y."/>
            <person name="Lau P.C.K."/>
            <person name="Iwaki H."/>
        </authorList>
    </citation>
    <scope>NUCLEOTIDE SEQUENCE [LARGE SCALE GENOMIC DNA]</scope>
    <source>
        <strain evidence="1 2">ATCC 51369</strain>
    </source>
</reference>
<evidence type="ECO:0000313" key="1">
    <source>
        <dbReference type="EMBL" id="BCT75550.1"/>
    </source>
</evidence>
<dbReference type="Proteomes" id="UP001319861">
    <property type="component" value="Chromosome"/>
</dbReference>
<evidence type="ECO:0008006" key="3">
    <source>
        <dbReference type="Google" id="ProtNLM"/>
    </source>
</evidence>